<gene>
    <name evidence="2" type="ORF">DFR52_103726</name>
</gene>
<dbReference type="AlphaFoldDB" id="A0A317PIU9"/>
<dbReference type="Gene3D" id="3.40.50.300">
    <property type="entry name" value="P-loop containing nucleotide triphosphate hydrolases"/>
    <property type="match status" value="1"/>
</dbReference>
<proteinExistence type="predicted"/>
<dbReference type="GO" id="GO:0006109">
    <property type="term" value="P:regulation of carbohydrate metabolic process"/>
    <property type="evidence" value="ECO:0007669"/>
    <property type="project" value="InterPro"/>
</dbReference>
<organism evidence="2 3">
    <name type="scientific">Hoeflea marina</name>
    <dbReference type="NCBI Taxonomy" id="274592"/>
    <lineage>
        <taxon>Bacteria</taxon>
        <taxon>Pseudomonadati</taxon>
        <taxon>Pseudomonadota</taxon>
        <taxon>Alphaproteobacteria</taxon>
        <taxon>Hyphomicrobiales</taxon>
        <taxon>Rhizobiaceae</taxon>
        <taxon>Hoeflea</taxon>
    </lineage>
</organism>
<sequence length="154" mass="15619">MADGPSRTTHATAIVVGETGLLITGPSGAGKTMLALRCLQAAGLLGWHHALVADDRVRLDAACGMLLARSPASIAGLAEVRGSGLVLVPACPVAVIHVVVAPGAASGADRVPVENETADFEGLALPVLRILYDAPADPLAVLRLLGQRFFAADA</sequence>
<keyword evidence="3" id="KW-1185">Reference proteome</keyword>
<evidence type="ECO:0000313" key="2">
    <source>
        <dbReference type="EMBL" id="PWW00519.1"/>
    </source>
</evidence>
<dbReference type="EMBL" id="QGTR01000003">
    <property type="protein sequence ID" value="PWW00519.1"/>
    <property type="molecule type" value="Genomic_DNA"/>
</dbReference>
<comment type="caution">
    <text evidence="2">The sequence shown here is derived from an EMBL/GenBank/DDBJ whole genome shotgun (WGS) entry which is preliminary data.</text>
</comment>
<dbReference type="InterPro" id="IPR027417">
    <property type="entry name" value="P-loop_NTPase"/>
</dbReference>
<dbReference type="RefSeq" id="WP_110032726.1">
    <property type="nucleotide sequence ID" value="NZ_QGTR01000003.1"/>
</dbReference>
<dbReference type="Pfam" id="PF07475">
    <property type="entry name" value="Hpr_kinase_C"/>
    <property type="match status" value="1"/>
</dbReference>
<dbReference type="GO" id="GO:0005524">
    <property type="term" value="F:ATP binding"/>
    <property type="evidence" value="ECO:0007669"/>
    <property type="project" value="InterPro"/>
</dbReference>
<dbReference type="GO" id="GO:0000155">
    <property type="term" value="F:phosphorelay sensor kinase activity"/>
    <property type="evidence" value="ECO:0007669"/>
    <property type="project" value="InterPro"/>
</dbReference>
<reference evidence="2 3" key="1">
    <citation type="submission" date="2018-05" db="EMBL/GenBank/DDBJ databases">
        <title>Genomic Encyclopedia of Type Strains, Phase IV (KMG-IV): sequencing the most valuable type-strain genomes for metagenomic binning, comparative biology and taxonomic classification.</title>
        <authorList>
            <person name="Goeker M."/>
        </authorList>
    </citation>
    <scope>NUCLEOTIDE SEQUENCE [LARGE SCALE GENOMIC DNA]</scope>
    <source>
        <strain evidence="2 3">DSM 16791</strain>
    </source>
</reference>
<evidence type="ECO:0000259" key="1">
    <source>
        <dbReference type="Pfam" id="PF07475"/>
    </source>
</evidence>
<dbReference type="Proteomes" id="UP000246352">
    <property type="component" value="Unassembled WGS sequence"/>
</dbReference>
<dbReference type="CDD" id="cd01918">
    <property type="entry name" value="HprK_C"/>
    <property type="match status" value="1"/>
</dbReference>
<keyword evidence="2" id="KW-0418">Kinase</keyword>
<feature type="domain" description="HPr kinase/phosphorylase C-terminal" evidence="1">
    <location>
        <begin position="6"/>
        <end position="88"/>
    </location>
</feature>
<evidence type="ECO:0000313" key="3">
    <source>
        <dbReference type="Proteomes" id="UP000246352"/>
    </source>
</evidence>
<keyword evidence="2" id="KW-0808">Transferase</keyword>
<accession>A0A317PIU9</accession>
<protein>
    <submittedName>
        <fullName evidence="2">Hpr(Ser) kinase/phosphatase</fullName>
    </submittedName>
</protein>
<name>A0A317PIU9_9HYPH</name>
<dbReference type="SUPFAM" id="SSF53795">
    <property type="entry name" value="PEP carboxykinase-like"/>
    <property type="match status" value="1"/>
</dbReference>
<dbReference type="InterPro" id="IPR011104">
    <property type="entry name" value="Hpr_kin/Pase_C"/>
</dbReference>
<dbReference type="OrthoDB" id="8326226at2"/>